<evidence type="ECO:0000256" key="1">
    <source>
        <dbReference type="ARBA" id="ARBA00022801"/>
    </source>
</evidence>
<evidence type="ECO:0000313" key="4">
    <source>
        <dbReference type="EMBL" id="GGG42113.1"/>
    </source>
</evidence>
<evidence type="ECO:0000259" key="3">
    <source>
        <dbReference type="PROSITE" id="PS51462"/>
    </source>
</evidence>
<evidence type="ECO:0000256" key="2">
    <source>
        <dbReference type="SAM" id="MobiDB-lite"/>
    </source>
</evidence>
<dbReference type="Pfam" id="PF00293">
    <property type="entry name" value="NUDIX"/>
    <property type="match status" value="1"/>
</dbReference>
<reference evidence="4" key="1">
    <citation type="journal article" date="2014" name="Int. J. Syst. Evol. Microbiol.">
        <title>Complete genome sequence of Corynebacterium casei LMG S-19264T (=DSM 44701T), isolated from a smear-ripened cheese.</title>
        <authorList>
            <consortium name="US DOE Joint Genome Institute (JGI-PGF)"/>
            <person name="Walter F."/>
            <person name="Albersmeier A."/>
            <person name="Kalinowski J."/>
            <person name="Ruckert C."/>
        </authorList>
    </citation>
    <scope>NUCLEOTIDE SEQUENCE</scope>
    <source>
        <strain evidence="4">CGMCC 1.12187</strain>
    </source>
</reference>
<dbReference type="RefSeq" id="WP_188533844.1">
    <property type="nucleotide sequence ID" value="NZ_BMEQ01000001.1"/>
</dbReference>
<dbReference type="Gene3D" id="1.10.3210.10">
    <property type="entry name" value="Hypothetical protein af1432"/>
    <property type="match status" value="1"/>
</dbReference>
<dbReference type="InterPro" id="IPR020084">
    <property type="entry name" value="NUDIX_hydrolase_CS"/>
</dbReference>
<dbReference type="SUPFAM" id="SSF55811">
    <property type="entry name" value="Nudix"/>
    <property type="match status" value="1"/>
</dbReference>
<dbReference type="InterPro" id="IPR009218">
    <property type="entry name" value="HD_phosphohydro"/>
</dbReference>
<dbReference type="Proteomes" id="UP000638848">
    <property type="component" value="Unassembled WGS sequence"/>
</dbReference>
<accession>A0A917GEE5</accession>
<dbReference type="InterPro" id="IPR025109">
    <property type="entry name" value="DUF4031"/>
</dbReference>
<dbReference type="Pfam" id="PF13223">
    <property type="entry name" value="DUF4031"/>
    <property type="match status" value="1"/>
</dbReference>
<dbReference type="InterPro" id="IPR000086">
    <property type="entry name" value="NUDIX_hydrolase_dom"/>
</dbReference>
<keyword evidence="5" id="KW-1185">Reference proteome</keyword>
<sequence>MPVYIDPPLWPAHGTQFSHLVSDTSYAELHAFADRLGVPRRAFDEDHYDVRASLYDDAVAAGAVPVDGRELTRVLLRSGLRVPARSRPEKLAGALRRRWDARFPAHAELGEELVERWGEAHRHYHGLSHLLAVLEALDRLAPETGLPHGAPDEPVLAAWFHDAVHRGVPGEDEHASAALARERLGAAGFPAAVVDEVERLVLLTVDHAVAAEDRAGALLVDADLSVLGADPARYASYTAGVRREYAHVPDEQFAAGRLRVLEGLWQHQPLFRTPAAQRLWGARAARNLQDEIGRLRAAPAGVPRDVEVLVITAVCLCDDDGAVLTVRKRGTGSFMLVGGKLDPGETPREAAVRETAEEVGLRVGPEQLALLGEFVAPAANEAATWVRCTVFTAPLTGEPAPLAEIEELRWQPLEDCGRSVLPDDLAPLLRDHVIPALRRAPAARRAPRGSGAPGGAGCR</sequence>
<evidence type="ECO:0000313" key="5">
    <source>
        <dbReference type="Proteomes" id="UP000638848"/>
    </source>
</evidence>
<dbReference type="SUPFAM" id="SSF109604">
    <property type="entry name" value="HD-domain/PDEase-like"/>
    <property type="match status" value="1"/>
</dbReference>
<dbReference type="PROSITE" id="PS00893">
    <property type="entry name" value="NUDIX_BOX"/>
    <property type="match status" value="1"/>
</dbReference>
<name>A0A917GEE5_9MICC</name>
<organism evidence="4 5">
    <name type="scientific">Kocuria dechangensis</name>
    <dbReference type="NCBI Taxonomy" id="1176249"/>
    <lineage>
        <taxon>Bacteria</taxon>
        <taxon>Bacillati</taxon>
        <taxon>Actinomycetota</taxon>
        <taxon>Actinomycetes</taxon>
        <taxon>Micrococcales</taxon>
        <taxon>Micrococcaceae</taxon>
        <taxon>Kocuria</taxon>
    </lineage>
</organism>
<keyword evidence="1" id="KW-0378">Hydrolase</keyword>
<dbReference type="PANTHER" id="PTHR21174">
    <property type="match status" value="1"/>
</dbReference>
<dbReference type="InterPro" id="IPR015797">
    <property type="entry name" value="NUDIX_hydrolase-like_dom_sf"/>
</dbReference>
<gene>
    <name evidence="4" type="ORF">GCM10011374_00600</name>
</gene>
<dbReference type="CDD" id="cd04690">
    <property type="entry name" value="NUDIX_Hydrolase"/>
    <property type="match status" value="1"/>
</dbReference>
<feature type="domain" description="Nudix hydrolase" evidence="3">
    <location>
        <begin position="301"/>
        <end position="433"/>
    </location>
</feature>
<protein>
    <recommendedName>
        <fullName evidence="3">Nudix hydrolase domain-containing protein</fullName>
    </recommendedName>
</protein>
<reference evidence="4" key="2">
    <citation type="submission" date="2020-09" db="EMBL/GenBank/DDBJ databases">
        <authorList>
            <person name="Sun Q."/>
            <person name="Zhou Y."/>
        </authorList>
    </citation>
    <scope>NUCLEOTIDE SEQUENCE</scope>
    <source>
        <strain evidence="4">CGMCC 1.12187</strain>
    </source>
</reference>
<dbReference type="EMBL" id="BMEQ01000001">
    <property type="protein sequence ID" value="GGG42113.1"/>
    <property type="molecule type" value="Genomic_DNA"/>
</dbReference>
<dbReference type="PANTHER" id="PTHR21174:SF0">
    <property type="entry name" value="HD PHOSPHOHYDROLASE FAMILY PROTEIN-RELATED"/>
    <property type="match status" value="1"/>
</dbReference>
<feature type="region of interest" description="Disordered" evidence="2">
    <location>
        <begin position="440"/>
        <end position="459"/>
    </location>
</feature>
<dbReference type="GO" id="GO:0016787">
    <property type="term" value="F:hydrolase activity"/>
    <property type="evidence" value="ECO:0007669"/>
    <property type="project" value="UniProtKB-KW"/>
</dbReference>
<dbReference type="PROSITE" id="PS51462">
    <property type="entry name" value="NUDIX"/>
    <property type="match status" value="1"/>
</dbReference>
<comment type="caution">
    <text evidence="4">The sequence shown here is derived from an EMBL/GenBank/DDBJ whole genome shotgun (WGS) entry which is preliminary data.</text>
</comment>
<dbReference type="Gene3D" id="3.90.79.10">
    <property type="entry name" value="Nucleoside Triphosphate Pyrophosphohydrolase"/>
    <property type="match status" value="1"/>
</dbReference>
<proteinExistence type="predicted"/>
<dbReference type="AlphaFoldDB" id="A0A917GEE5"/>